<feature type="domain" description="CzcB-like barrel-sandwich hybrid" evidence="6">
    <location>
        <begin position="70"/>
        <end position="204"/>
    </location>
</feature>
<reference evidence="7 8" key="1">
    <citation type="submission" date="2018-11" db="EMBL/GenBank/DDBJ databases">
        <title>Genomic Encyclopedia of Type Strains, Phase IV (KMG-IV): sequencing the most valuable type-strain genomes for metagenomic binning, comparative biology and taxonomic classification.</title>
        <authorList>
            <person name="Goeker M."/>
        </authorList>
    </citation>
    <scope>NUCLEOTIDE SEQUENCE [LARGE SCALE GENOMIC DNA]</scope>
    <source>
        <strain evidence="7 8">DSM 25623</strain>
    </source>
</reference>
<dbReference type="InterPro" id="IPR058647">
    <property type="entry name" value="BSH_CzcB-like"/>
</dbReference>
<keyword evidence="8" id="KW-1185">Reference proteome</keyword>
<dbReference type="InterPro" id="IPR058792">
    <property type="entry name" value="Beta-barrel_RND_2"/>
</dbReference>
<dbReference type="PANTHER" id="PTHR30469">
    <property type="entry name" value="MULTIDRUG RESISTANCE PROTEIN MDTA"/>
    <property type="match status" value="1"/>
</dbReference>
<feature type="domain" description="CusB-like beta-barrel" evidence="4">
    <location>
        <begin position="221"/>
        <end position="293"/>
    </location>
</feature>
<feature type="signal peptide" evidence="3">
    <location>
        <begin position="1"/>
        <end position="26"/>
    </location>
</feature>
<feature type="chain" id="PRO_5018313529" evidence="3">
    <location>
        <begin position="27"/>
        <end position="384"/>
    </location>
</feature>
<feature type="domain" description="Multidrug resistance protein MdtA-like C-terminal permuted SH3" evidence="5">
    <location>
        <begin position="301"/>
        <end position="354"/>
    </location>
</feature>
<comment type="caution">
    <text evidence="7">The sequence shown here is derived from an EMBL/GenBank/DDBJ whole genome shotgun (WGS) entry which is preliminary data.</text>
</comment>
<dbReference type="Proteomes" id="UP000269708">
    <property type="component" value="Unassembled WGS sequence"/>
</dbReference>
<dbReference type="AlphaFoldDB" id="A0A3N4VIG5"/>
<dbReference type="InterPro" id="IPR006143">
    <property type="entry name" value="RND_pump_MFP"/>
</dbReference>
<dbReference type="Pfam" id="PF25967">
    <property type="entry name" value="RND-MFP_C"/>
    <property type="match status" value="1"/>
</dbReference>
<feature type="coiled-coil region" evidence="2">
    <location>
        <begin position="103"/>
        <end position="175"/>
    </location>
</feature>
<sequence>MTPLVRSFLSARGASPLLLAAALAAAAGCGRGHAEQAAAAPLPEVRTAQARPAGDSYELRLPARTAPGESAQIYPRATGFVGERHADLGDRVEAGQVLAVISAPEVDQEVRQAQAELERARAELALARAHYQRAEVLVRSGAISQELYSERSANRQAAEAAVAAAEARLASARERQAFQRVRAPFAGVIAARYVERGDRVVGDSASSQPLFALNALDPLRIVVDVPQRVALQVRPGVQADVSFPELPGRRFRAEVVRTAQSISEDVGGMRVELRLPNPEQAIPAGMVGEVALRLPQAATTLLLPVSAVLQDAGGARVARLGADATIGFRKVVLGRNLGDQVEVLDGLAAGDTVVLAPNALLREGSRVRVAPPADAGARKAGARS</sequence>
<dbReference type="Gene3D" id="2.40.50.100">
    <property type="match status" value="1"/>
</dbReference>
<dbReference type="Gene3D" id="2.40.30.170">
    <property type="match status" value="1"/>
</dbReference>
<dbReference type="GO" id="GO:1990281">
    <property type="term" value="C:efflux pump complex"/>
    <property type="evidence" value="ECO:0007669"/>
    <property type="project" value="TreeGrafter"/>
</dbReference>
<evidence type="ECO:0000259" key="6">
    <source>
        <dbReference type="Pfam" id="PF25973"/>
    </source>
</evidence>
<dbReference type="Gene3D" id="2.40.420.20">
    <property type="match status" value="1"/>
</dbReference>
<accession>A0A3N4VIG5</accession>
<organism evidence="7 8">
    <name type="scientific">Vulcaniibacterium tengchongense</name>
    <dbReference type="NCBI Taxonomy" id="1273429"/>
    <lineage>
        <taxon>Bacteria</taxon>
        <taxon>Pseudomonadati</taxon>
        <taxon>Pseudomonadota</taxon>
        <taxon>Gammaproteobacteria</taxon>
        <taxon>Lysobacterales</taxon>
        <taxon>Lysobacteraceae</taxon>
        <taxon>Vulcaniibacterium</taxon>
    </lineage>
</organism>
<name>A0A3N4VIG5_9GAMM</name>
<evidence type="ECO:0000256" key="1">
    <source>
        <dbReference type="ARBA" id="ARBA00009477"/>
    </source>
</evidence>
<gene>
    <name evidence="7" type="ORF">EDC50_1298</name>
</gene>
<evidence type="ECO:0000259" key="4">
    <source>
        <dbReference type="Pfam" id="PF25954"/>
    </source>
</evidence>
<dbReference type="Pfam" id="PF25973">
    <property type="entry name" value="BSH_CzcB"/>
    <property type="match status" value="1"/>
</dbReference>
<evidence type="ECO:0000256" key="3">
    <source>
        <dbReference type="SAM" id="SignalP"/>
    </source>
</evidence>
<dbReference type="NCBIfam" id="TIGR01730">
    <property type="entry name" value="RND_mfp"/>
    <property type="match status" value="1"/>
</dbReference>
<dbReference type="GO" id="GO:0015562">
    <property type="term" value="F:efflux transmembrane transporter activity"/>
    <property type="evidence" value="ECO:0007669"/>
    <property type="project" value="TreeGrafter"/>
</dbReference>
<keyword evidence="2" id="KW-0175">Coiled coil</keyword>
<dbReference type="RefSeq" id="WP_123769678.1">
    <property type="nucleotide sequence ID" value="NZ_RKQN01000002.1"/>
</dbReference>
<dbReference type="InterPro" id="IPR058627">
    <property type="entry name" value="MdtA-like_C"/>
</dbReference>
<dbReference type="SUPFAM" id="SSF111369">
    <property type="entry name" value="HlyD-like secretion proteins"/>
    <property type="match status" value="1"/>
</dbReference>
<dbReference type="Pfam" id="PF25954">
    <property type="entry name" value="Beta-barrel_RND_2"/>
    <property type="match status" value="1"/>
</dbReference>
<proteinExistence type="inferred from homology"/>
<dbReference type="EMBL" id="RKQN01000002">
    <property type="protein sequence ID" value="RPE79479.1"/>
    <property type="molecule type" value="Genomic_DNA"/>
</dbReference>
<evidence type="ECO:0000313" key="8">
    <source>
        <dbReference type="Proteomes" id="UP000269708"/>
    </source>
</evidence>
<dbReference type="PANTHER" id="PTHR30469:SF37">
    <property type="entry name" value="RAGD PROTEIN"/>
    <property type="match status" value="1"/>
</dbReference>
<comment type="similarity">
    <text evidence="1">Belongs to the membrane fusion protein (MFP) (TC 8.A.1) family.</text>
</comment>
<dbReference type="PROSITE" id="PS51257">
    <property type="entry name" value="PROKAR_LIPOPROTEIN"/>
    <property type="match status" value="1"/>
</dbReference>
<dbReference type="Gene3D" id="1.10.287.470">
    <property type="entry name" value="Helix hairpin bin"/>
    <property type="match status" value="1"/>
</dbReference>
<evidence type="ECO:0000313" key="7">
    <source>
        <dbReference type="EMBL" id="RPE79479.1"/>
    </source>
</evidence>
<evidence type="ECO:0000256" key="2">
    <source>
        <dbReference type="SAM" id="Coils"/>
    </source>
</evidence>
<evidence type="ECO:0000259" key="5">
    <source>
        <dbReference type="Pfam" id="PF25967"/>
    </source>
</evidence>
<keyword evidence="3" id="KW-0732">Signal</keyword>
<protein>
    <submittedName>
        <fullName evidence="7">RND family efflux transporter MFP subunit</fullName>
    </submittedName>
</protein>